<feature type="domain" description="Sigma-54 factor interaction" evidence="9">
    <location>
        <begin position="265"/>
        <end position="494"/>
    </location>
</feature>
<evidence type="ECO:0000256" key="3">
    <source>
        <dbReference type="ARBA" id="ARBA00022840"/>
    </source>
</evidence>
<dbReference type="SUPFAM" id="SSF55785">
    <property type="entry name" value="PYP-like sensor domain (PAS domain)"/>
    <property type="match status" value="2"/>
</dbReference>
<dbReference type="PROSITE" id="PS50045">
    <property type="entry name" value="SIGMA54_INTERACT_4"/>
    <property type="match status" value="1"/>
</dbReference>
<evidence type="ECO:0000259" key="9">
    <source>
        <dbReference type="PROSITE" id="PS50045"/>
    </source>
</evidence>
<evidence type="ECO:0000256" key="2">
    <source>
        <dbReference type="ARBA" id="ARBA00022797"/>
    </source>
</evidence>
<dbReference type="Proteomes" id="UP000006346">
    <property type="component" value="Chromosome"/>
</dbReference>
<evidence type="ECO:0000256" key="1">
    <source>
        <dbReference type="ARBA" id="ARBA00022741"/>
    </source>
</evidence>
<keyword evidence="6" id="KW-0804">Transcription</keyword>
<dbReference type="GO" id="GO:0006355">
    <property type="term" value="P:regulation of DNA-templated transcription"/>
    <property type="evidence" value="ECO:0007669"/>
    <property type="project" value="InterPro"/>
</dbReference>
<evidence type="ECO:0000313" key="12">
    <source>
        <dbReference type="EMBL" id="AET68168.1"/>
    </source>
</evidence>
<keyword evidence="4" id="KW-0805">Transcription regulation</keyword>
<evidence type="ECO:0000256" key="4">
    <source>
        <dbReference type="ARBA" id="ARBA00023015"/>
    </source>
</evidence>
<evidence type="ECO:0000256" key="5">
    <source>
        <dbReference type="ARBA" id="ARBA00023125"/>
    </source>
</evidence>
<dbReference type="SMART" id="SM00382">
    <property type="entry name" value="AAA"/>
    <property type="match status" value="1"/>
</dbReference>
<dbReference type="SUPFAM" id="SSF46689">
    <property type="entry name" value="Homeodomain-like"/>
    <property type="match status" value="1"/>
</dbReference>
<dbReference type="FunFam" id="3.40.50.300:FF:000006">
    <property type="entry name" value="DNA-binding transcriptional regulator NtrC"/>
    <property type="match status" value="1"/>
</dbReference>
<evidence type="ECO:0000313" key="13">
    <source>
        <dbReference type="Proteomes" id="UP000006346"/>
    </source>
</evidence>
<dbReference type="CDD" id="cd00130">
    <property type="entry name" value="PAS"/>
    <property type="match status" value="2"/>
</dbReference>
<dbReference type="EMBL" id="CP003108">
    <property type="protein sequence ID" value="AET68168.1"/>
    <property type="molecule type" value="Genomic_DNA"/>
</dbReference>
<accession>G7W6G1</accession>
<dbReference type="SUPFAM" id="SSF52540">
    <property type="entry name" value="P-loop containing nucleoside triphosphate hydrolases"/>
    <property type="match status" value="1"/>
</dbReference>
<dbReference type="PANTHER" id="PTHR32071">
    <property type="entry name" value="TRANSCRIPTIONAL REGULATORY PROTEIN"/>
    <property type="match status" value="1"/>
</dbReference>
<dbReference type="InterPro" id="IPR035965">
    <property type="entry name" value="PAS-like_dom_sf"/>
</dbReference>
<evidence type="ECO:0000256" key="6">
    <source>
        <dbReference type="ARBA" id="ARBA00023163"/>
    </source>
</evidence>
<dbReference type="InterPro" id="IPR013767">
    <property type="entry name" value="PAS_fold"/>
</dbReference>
<feature type="domain" description="PAS" evidence="10">
    <location>
        <begin position="123"/>
        <end position="174"/>
    </location>
</feature>
<gene>
    <name evidence="12" type="ordered locus">Desor_2619</name>
</gene>
<dbReference type="KEGG" id="dor:Desor_2619"/>
<dbReference type="InterPro" id="IPR027417">
    <property type="entry name" value="P-loop_NTPase"/>
</dbReference>
<dbReference type="NCBIfam" id="TIGR00229">
    <property type="entry name" value="sensory_box"/>
    <property type="match status" value="1"/>
</dbReference>
<keyword evidence="13" id="KW-1185">Reference proteome</keyword>
<dbReference type="CDD" id="cd00009">
    <property type="entry name" value="AAA"/>
    <property type="match status" value="1"/>
</dbReference>
<keyword evidence="8" id="KW-0175">Coiled coil</keyword>
<sequence length="575" mass="65707">MKPEMEVSDWQEISESLHNGIIAINRNEEVIIFNRAASKILNIPKEDAIGKQIDQVIPNTQLIKVMKTGLEEHNQHININNHVIISNRNPIWRGNEIIGAVAIFQDISEIEVLSHQLDAFKEINNRLDAIIESLDDGIVVADNRGIIIVANDAYQRMTGITAKEFVGKHVRDLLRQGYMNKSVTEMVVERRSRVNVMDVRNGKNLLLSGSPIFDDKGNVLYVVTEVRDVSQLNELEGKLAESEQIRDKYFRELEHLRSQQSFKKIITKDPEMQKKLEMAYHVAGVDSNVLILGETGVGKELIAQLVHRASKRAKQPFIKINCGAIPQNLLESEFFGYEAGAFTGALKEGKLGLFELAQGGTIFLDEVGELSLELQVKVLRAIQDKEITRIGGKKPIQLNVRIVAATNRDLSVMVKEKLFREDLFYRLNVVPIVIPPLRKRKEDILSLVEEFLGKYNRKYGYQKWIHSDVMETFWEYDWPGNIRELENTIERLVVTYHEDCIKTDALAETSLSSLKPRNKDISSLQTCIEREERRLILEAYRSARSTRKAAKMLNISQSCMVKKMKKYNLAVEEIL</sequence>
<evidence type="ECO:0000259" key="11">
    <source>
        <dbReference type="PROSITE" id="PS50113"/>
    </source>
</evidence>
<dbReference type="Gene3D" id="3.40.50.300">
    <property type="entry name" value="P-loop containing nucleotide triphosphate hydrolases"/>
    <property type="match status" value="1"/>
</dbReference>
<feature type="coiled-coil region" evidence="8">
    <location>
        <begin position="232"/>
        <end position="259"/>
    </location>
</feature>
<keyword evidence="5" id="KW-0238">DNA-binding</keyword>
<dbReference type="InterPro" id="IPR058031">
    <property type="entry name" value="AAA_lid_NorR"/>
</dbReference>
<dbReference type="PANTHER" id="PTHR32071:SF57">
    <property type="entry name" value="C4-DICARBOXYLATE TRANSPORT TRANSCRIPTIONAL REGULATORY PROTEIN DCTD"/>
    <property type="match status" value="1"/>
</dbReference>
<evidence type="ECO:0000259" key="10">
    <source>
        <dbReference type="PROSITE" id="PS50112"/>
    </source>
</evidence>
<dbReference type="InterPro" id="IPR025943">
    <property type="entry name" value="Sigma_54_int_dom_ATP-bd_2"/>
</dbReference>
<dbReference type="GO" id="GO:0003677">
    <property type="term" value="F:DNA binding"/>
    <property type="evidence" value="ECO:0007669"/>
    <property type="project" value="UniProtKB-KW"/>
</dbReference>
<evidence type="ECO:0000256" key="7">
    <source>
        <dbReference type="ARBA" id="ARBA00029500"/>
    </source>
</evidence>
<dbReference type="PROSITE" id="PS00675">
    <property type="entry name" value="SIGMA54_INTERACT_1"/>
    <property type="match status" value="1"/>
</dbReference>
<dbReference type="eggNOG" id="COG3290">
    <property type="taxonomic scope" value="Bacteria"/>
</dbReference>
<dbReference type="InterPro" id="IPR002078">
    <property type="entry name" value="Sigma_54_int"/>
</dbReference>
<dbReference type="InterPro" id="IPR025662">
    <property type="entry name" value="Sigma_54_int_dom_ATP-bd_1"/>
</dbReference>
<dbReference type="GO" id="GO:0005524">
    <property type="term" value="F:ATP binding"/>
    <property type="evidence" value="ECO:0007669"/>
    <property type="project" value="UniProtKB-KW"/>
</dbReference>
<dbReference type="PROSITE" id="PS00688">
    <property type="entry name" value="SIGMA54_INTERACT_3"/>
    <property type="match status" value="1"/>
</dbReference>
<dbReference type="PATRIC" id="fig|768706.3.peg.2633"/>
<keyword evidence="2" id="KW-0058">Aromatic hydrocarbons catabolism</keyword>
<protein>
    <recommendedName>
        <fullName evidence="7">HTH-type transcriptional regulatory protein TyrR</fullName>
    </recommendedName>
</protein>
<dbReference type="HOGENOM" id="CLU_000445_8_1_9"/>
<keyword evidence="3" id="KW-0067">ATP-binding</keyword>
<dbReference type="Gene3D" id="1.10.10.60">
    <property type="entry name" value="Homeodomain-like"/>
    <property type="match status" value="1"/>
</dbReference>
<dbReference type="Pfam" id="PF00989">
    <property type="entry name" value="PAS"/>
    <property type="match status" value="2"/>
</dbReference>
<dbReference type="STRING" id="768706.Desor_2619"/>
<dbReference type="Pfam" id="PF18024">
    <property type="entry name" value="HTH_50"/>
    <property type="match status" value="1"/>
</dbReference>
<dbReference type="Gene3D" id="1.10.8.60">
    <property type="match status" value="1"/>
</dbReference>
<evidence type="ECO:0000256" key="8">
    <source>
        <dbReference type="SAM" id="Coils"/>
    </source>
</evidence>
<dbReference type="AlphaFoldDB" id="G7W6G1"/>
<dbReference type="SMART" id="SM00091">
    <property type="entry name" value="PAS"/>
    <property type="match status" value="2"/>
</dbReference>
<dbReference type="PROSITE" id="PS00676">
    <property type="entry name" value="SIGMA54_INTERACT_2"/>
    <property type="match status" value="1"/>
</dbReference>
<dbReference type="InterPro" id="IPR000700">
    <property type="entry name" value="PAS-assoc_C"/>
</dbReference>
<dbReference type="Gene3D" id="3.30.450.20">
    <property type="entry name" value="PAS domain"/>
    <property type="match status" value="2"/>
</dbReference>
<dbReference type="RefSeq" id="WP_014184976.1">
    <property type="nucleotide sequence ID" value="NC_016584.1"/>
</dbReference>
<reference evidence="13" key="1">
    <citation type="submission" date="2011-11" db="EMBL/GenBank/DDBJ databases">
        <title>Complete sequence of Desulfosporosinus orientis DSM 765.</title>
        <authorList>
            <person name="Lucas S."/>
            <person name="Han J."/>
            <person name="Lapidus A."/>
            <person name="Cheng J.-F."/>
            <person name="Goodwin L."/>
            <person name="Pitluck S."/>
            <person name="Peters L."/>
            <person name="Ovchinnikova G."/>
            <person name="Teshima H."/>
            <person name="Detter J.C."/>
            <person name="Han C."/>
            <person name="Tapia R."/>
            <person name="Land M."/>
            <person name="Hauser L."/>
            <person name="Kyrpides N."/>
            <person name="Ivanova N."/>
            <person name="Pagani I."/>
            <person name="Pester M."/>
            <person name="Spring S."/>
            <person name="Ollivier B."/>
            <person name="Rattei T."/>
            <person name="Klenk H.-P."/>
            <person name="Wagner M."/>
            <person name="Loy A."/>
            <person name="Woyke T."/>
        </authorList>
    </citation>
    <scope>NUCLEOTIDE SEQUENCE [LARGE SCALE GENOMIC DNA]</scope>
    <source>
        <strain evidence="13">ATCC 19365 / DSM 765 / NCIMB 8382 / VKM B-1628</strain>
    </source>
</reference>
<dbReference type="InterPro" id="IPR025944">
    <property type="entry name" value="Sigma_54_int_dom_CS"/>
</dbReference>
<feature type="domain" description="PAC" evidence="11">
    <location>
        <begin position="190"/>
        <end position="241"/>
    </location>
</feature>
<name>G7W6G1_DESOD</name>
<reference evidence="12 13" key="2">
    <citation type="journal article" date="2012" name="J. Bacteriol.">
        <title>Complete genome sequences of Desulfosporosinus orientis DSM765T, Desulfosporosinus youngiae DSM17734T, Desulfosporosinus meridiei DSM13257T, and Desulfosporosinus acidiphilus DSM22704T.</title>
        <authorList>
            <person name="Pester M."/>
            <person name="Brambilla E."/>
            <person name="Alazard D."/>
            <person name="Rattei T."/>
            <person name="Weinmaier T."/>
            <person name="Han J."/>
            <person name="Lucas S."/>
            <person name="Lapidus A."/>
            <person name="Cheng J.F."/>
            <person name="Goodwin L."/>
            <person name="Pitluck S."/>
            <person name="Peters L."/>
            <person name="Ovchinnikova G."/>
            <person name="Teshima H."/>
            <person name="Detter J.C."/>
            <person name="Han C.S."/>
            <person name="Tapia R."/>
            <person name="Land M.L."/>
            <person name="Hauser L."/>
            <person name="Kyrpides N.C."/>
            <person name="Ivanova N.N."/>
            <person name="Pagani I."/>
            <person name="Huntmann M."/>
            <person name="Wei C.L."/>
            <person name="Davenport K.W."/>
            <person name="Daligault H."/>
            <person name="Chain P.S."/>
            <person name="Chen A."/>
            <person name="Mavromatis K."/>
            <person name="Markowitz V."/>
            <person name="Szeto E."/>
            <person name="Mikhailova N."/>
            <person name="Pati A."/>
            <person name="Wagner M."/>
            <person name="Woyke T."/>
            <person name="Ollivier B."/>
            <person name="Klenk H.P."/>
            <person name="Spring S."/>
            <person name="Loy A."/>
        </authorList>
    </citation>
    <scope>NUCLEOTIDE SEQUENCE [LARGE SCALE GENOMIC DNA]</scope>
    <source>
        <strain evidence="13">ATCC 19365 / DSM 765 / NCIMB 8382 / VKM B-1628</strain>
    </source>
</reference>
<dbReference type="InterPro" id="IPR030828">
    <property type="entry name" value="HTH_TyrR"/>
</dbReference>
<organism evidence="12 13">
    <name type="scientific">Desulfosporosinus orientis (strain ATCC 19365 / DSM 765 / NCIMB 8382 / VKM B-1628 / Singapore I)</name>
    <name type="common">Desulfotomaculum orientis</name>
    <dbReference type="NCBI Taxonomy" id="768706"/>
    <lineage>
        <taxon>Bacteria</taxon>
        <taxon>Bacillati</taxon>
        <taxon>Bacillota</taxon>
        <taxon>Clostridia</taxon>
        <taxon>Eubacteriales</taxon>
        <taxon>Desulfitobacteriaceae</taxon>
        <taxon>Desulfosporosinus</taxon>
    </lineage>
</organism>
<dbReference type="InterPro" id="IPR009057">
    <property type="entry name" value="Homeodomain-like_sf"/>
</dbReference>
<dbReference type="InterPro" id="IPR003593">
    <property type="entry name" value="AAA+_ATPase"/>
</dbReference>
<keyword evidence="1" id="KW-0547">Nucleotide-binding</keyword>
<dbReference type="Pfam" id="PF25601">
    <property type="entry name" value="AAA_lid_14"/>
    <property type="match status" value="1"/>
</dbReference>
<dbReference type="Pfam" id="PF00158">
    <property type="entry name" value="Sigma54_activat"/>
    <property type="match status" value="1"/>
</dbReference>
<dbReference type="InterPro" id="IPR000014">
    <property type="entry name" value="PAS"/>
</dbReference>
<dbReference type="PROSITE" id="PS50113">
    <property type="entry name" value="PAC"/>
    <property type="match status" value="1"/>
</dbReference>
<dbReference type="PROSITE" id="PS50112">
    <property type="entry name" value="PAS"/>
    <property type="match status" value="2"/>
</dbReference>
<proteinExistence type="predicted"/>
<dbReference type="eggNOG" id="COG3829">
    <property type="taxonomic scope" value="Bacteria"/>
</dbReference>
<feature type="domain" description="PAS" evidence="10">
    <location>
        <begin position="6"/>
        <end position="52"/>
    </location>
</feature>